<evidence type="ECO:0000313" key="1">
    <source>
        <dbReference type="EMBL" id="KAF2853436.1"/>
    </source>
</evidence>
<dbReference type="OrthoDB" id="3796237at2759"/>
<proteinExistence type="predicted"/>
<accession>A0A6A7BD52</accession>
<gene>
    <name evidence="1" type="ORF">T440DRAFT_306001</name>
</gene>
<reference evidence="1" key="1">
    <citation type="submission" date="2020-01" db="EMBL/GenBank/DDBJ databases">
        <authorList>
            <consortium name="DOE Joint Genome Institute"/>
            <person name="Haridas S."/>
            <person name="Albert R."/>
            <person name="Binder M."/>
            <person name="Bloem J."/>
            <person name="Labutti K."/>
            <person name="Salamov A."/>
            <person name="Andreopoulos B."/>
            <person name="Baker S.E."/>
            <person name="Barry K."/>
            <person name="Bills G."/>
            <person name="Bluhm B.H."/>
            <person name="Cannon C."/>
            <person name="Castanera R."/>
            <person name="Culley D.E."/>
            <person name="Daum C."/>
            <person name="Ezra D."/>
            <person name="Gonzalez J.B."/>
            <person name="Henrissat B."/>
            <person name="Kuo A."/>
            <person name="Liang C."/>
            <person name="Lipzen A."/>
            <person name="Lutzoni F."/>
            <person name="Magnuson J."/>
            <person name="Mondo S."/>
            <person name="Nolan M."/>
            <person name="Ohm R."/>
            <person name="Pangilinan J."/>
            <person name="Park H.-J."/>
            <person name="Ramirez L."/>
            <person name="Alfaro M."/>
            <person name="Sun H."/>
            <person name="Tritt A."/>
            <person name="Yoshinaga Y."/>
            <person name="Zwiers L.-H."/>
            <person name="Turgeon B.G."/>
            <person name="Goodwin S.B."/>
            <person name="Spatafora J.W."/>
            <person name="Crous P.W."/>
            <person name="Grigoriev I.V."/>
        </authorList>
    </citation>
    <scope>NUCLEOTIDE SEQUENCE</scope>
    <source>
        <strain evidence="1">IPT5</strain>
    </source>
</reference>
<keyword evidence="2" id="KW-1185">Reference proteome</keyword>
<dbReference type="AlphaFoldDB" id="A0A6A7BD52"/>
<organism evidence="1 2">
    <name type="scientific">Plenodomus tracheiphilus IPT5</name>
    <dbReference type="NCBI Taxonomy" id="1408161"/>
    <lineage>
        <taxon>Eukaryota</taxon>
        <taxon>Fungi</taxon>
        <taxon>Dikarya</taxon>
        <taxon>Ascomycota</taxon>
        <taxon>Pezizomycotina</taxon>
        <taxon>Dothideomycetes</taxon>
        <taxon>Pleosporomycetidae</taxon>
        <taxon>Pleosporales</taxon>
        <taxon>Pleosporineae</taxon>
        <taxon>Leptosphaeriaceae</taxon>
        <taxon>Plenodomus</taxon>
    </lineage>
</organism>
<dbReference type="EMBL" id="MU006295">
    <property type="protein sequence ID" value="KAF2853436.1"/>
    <property type="molecule type" value="Genomic_DNA"/>
</dbReference>
<protein>
    <submittedName>
        <fullName evidence="1">Uncharacterized protein</fullName>
    </submittedName>
</protein>
<sequence length="215" mass="24733">MTNPPGPEVAWNSPQAVPSLAFRAIETARRQTLCLYACARPNNNHQMWHIRPPHDPTIRARVKYLYNDLTQTNQQRVSLTRDISALVGRIDLAISIVPNDVRHETAETMLLDVYNRVLVLYDARLSYIHDAGQTRLDVWDQLMETSLQQKQVACHSTLEWMELDYMHRKVDFVREVSSILDKSDHARAKALLTELAGAYPQLWTKAENGDNVLRM</sequence>
<evidence type="ECO:0000313" key="2">
    <source>
        <dbReference type="Proteomes" id="UP000799423"/>
    </source>
</evidence>
<dbReference type="Proteomes" id="UP000799423">
    <property type="component" value="Unassembled WGS sequence"/>
</dbReference>
<name>A0A6A7BD52_9PLEO</name>